<proteinExistence type="predicted"/>
<accession>A0A8J2LMI1</accession>
<organism evidence="2 3">
    <name type="scientific">Allacma fusca</name>
    <dbReference type="NCBI Taxonomy" id="39272"/>
    <lineage>
        <taxon>Eukaryota</taxon>
        <taxon>Metazoa</taxon>
        <taxon>Ecdysozoa</taxon>
        <taxon>Arthropoda</taxon>
        <taxon>Hexapoda</taxon>
        <taxon>Collembola</taxon>
        <taxon>Symphypleona</taxon>
        <taxon>Sminthuridae</taxon>
        <taxon>Allacma</taxon>
    </lineage>
</organism>
<keyword evidence="3" id="KW-1185">Reference proteome</keyword>
<reference evidence="2" key="1">
    <citation type="submission" date="2021-06" db="EMBL/GenBank/DDBJ databases">
        <authorList>
            <person name="Hodson N. C."/>
            <person name="Mongue J. A."/>
            <person name="Jaron S. K."/>
        </authorList>
    </citation>
    <scope>NUCLEOTIDE SEQUENCE</scope>
</reference>
<protein>
    <submittedName>
        <fullName evidence="2">Uncharacterized protein</fullName>
    </submittedName>
</protein>
<gene>
    <name evidence="2" type="ORF">AFUS01_LOCUS42527</name>
</gene>
<sequence length="152" mass="15720">DLKEENGSLGGPVGLEGGTKSLGIGTNGTGSILEDGGLQIVNQHTSAHLPISHHCVNNVSLQRETSPSSTSTMDGHSPSGGESGSCLSDIVLSEHPGRTPERCVNGTFTNATTINSRAAFPMEASTQTQTIHTDNPQGFVDHSAEEGLTHFA</sequence>
<feature type="region of interest" description="Disordered" evidence="1">
    <location>
        <begin position="132"/>
        <end position="152"/>
    </location>
</feature>
<feature type="region of interest" description="Disordered" evidence="1">
    <location>
        <begin position="1"/>
        <end position="22"/>
    </location>
</feature>
<dbReference type="EMBL" id="CAJVCH010567379">
    <property type="protein sequence ID" value="CAG7832867.1"/>
    <property type="molecule type" value="Genomic_DNA"/>
</dbReference>
<evidence type="ECO:0000313" key="3">
    <source>
        <dbReference type="Proteomes" id="UP000708208"/>
    </source>
</evidence>
<feature type="non-terminal residue" evidence="2">
    <location>
        <position position="1"/>
    </location>
</feature>
<feature type="compositionally biased region" description="Gly residues" evidence="1">
    <location>
        <begin position="8"/>
        <end position="17"/>
    </location>
</feature>
<feature type="region of interest" description="Disordered" evidence="1">
    <location>
        <begin position="58"/>
        <end position="89"/>
    </location>
</feature>
<name>A0A8J2LMI1_9HEXA</name>
<feature type="compositionally biased region" description="Polar residues" evidence="1">
    <location>
        <begin position="58"/>
        <end position="74"/>
    </location>
</feature>
<dbReference type="AlphaFoldDB" id="A0A8J2LMI1"/>
<evidence type="ECO:0000256" key="1">
    <source>
        <dbReference type="SAM" id="MobiDB-lite"/>
    </source>
</evidence>
<dbReference type="Proteomes" id="UP000708208">
    <property type="component" value="Unassembled WGS sequence"/>
</dbReference>
<comment type="caution">
    <text evidence="2">The sequence shown here is derived from an EMBL/GenBank/DDBJ whole genome shotgun (WGS) entry which is preliminary data.</text>
</comment>
<evidence type="ECO:0000313" key="2">
    <source>
        <dbReference type="EMBL" id="CAG7832867.1"/>
    </source>
</evidence>
<feature type="compositionally biased region" description="Basic and acidic residues" evidence="1">
    <location>
        <begin position="142"/>
        <end position="152"/>
    </location>
</feature>